<dbReference type="Gene3D" id="3.50.50.60">
    <property type="entry name" value="FAD/NAD(P)-binding domain"/>
    <property type="match status" value="1"/>
</dbReference>
<name>A0A396SGZ4_9BACL</name>
<dbReference type="AlphaFoldDB" id="A0A396SGZ4"/>
<dbReference type="InterPro" id="IPR002938">
    <property type="entry name" value="FAD-bd"/>
</dbReference>
<evidence type="ECO:0000313" key="3">
    <source>
        <dbReference type="EMBL" id="RHW38347.1"/>
    </source>
</evidence>
<dbReference type="NCBIfam" id="NF004829">
    <property type="entry name" value="PRK06183.1-3"/>
    <property type="match status" value="1"/>
</dbReference>
<evidence type="ECO:0000259" key="2">
    <source>
        <dbReference type="Pfam" id="PF01494"/>
    </source>
</evidence>
<dbReference type="Proteomes" id="UP000265692">
    <property type="component" value="Unassembled WGS sequence"/>
</dbReference>
<dbReference type="PRINTS" id="PR00420">
    <property type="entry name" value="RNGMNOXGNASE"/>
</dbReference>
<organism evidence="3 4">
    <name type="scientific">Ureibacillus yapensis</name>
    <dbReference type="NCBI Taxonomy" id="2304605"/>
    <lineage>
        <taxon>Bacteria</taxon>
        <taxon>Bacillati</taxon>
        <taxon>Bacillota</taxon>
        <taxon>Bacilli</taxon>
        <taxon>Bacillales</taxon>
        <taxon>Caryophanaceae</taxon>
        <taxon>Ureibacillus</taxon>
    </lineage>
</organism>
<feature type="domain" description="FAD-binding" evidence="2">
    <location>
        <begin position="7"/>
        <end position="357"/>
    </location>
</feature>
<dbReference type="Pfam" id="PF01494">
    <property type="entry name" value="FAD_binding_3"/>
    <property type="match status" value="1"/>
</dbReference>
<comment type="caution">
    <text evidence="3">The sequence shown here is derived from an EMBL/GenBank/DDBJ whole genome shotgun (WGS) entry which is preliminary data.</text>
</comment>
<dbReference type="InterPro" id="IPR050631">
    <property type="entry name" value="PheA/TfdB_FAD_monoxygenase"/>
</dbReference>
<dbReference type="PANTHER" id="PTHR43476">
    <property type="entry name" value="3-(3-HYDROXY-PHENYL)PROPIONATE/3-HYDROXYCINNAMIC ACID HYDROXYLASE"/>
    <property type="match status" value="1"/>
</dbReference>
<dbReference type="GO" id="GO:0071949">
    <property type="term" value="F:FAD binding"/>
    <property type="evidence" value="ECO:0007669"/>
    <property type="project" value="InterPro"/>
</dbReference>
<accession>A0A396SGZ4</accession>
<proteinExistence type="predicted"/>
<dbReference type="OrthoDB" id="9766816at2"/>
<gene>
    <name evidence="3" type="ORF">D1B33_05535</name>
</gene>
<dbReference type="InterPro" id="IPR036188">
    <property type="entry name" value="FAD/NAD-bd_sf"/>
</dbReference>
<reference evidence="3 4" key="1">
    <citation type="submission" date="2018-08" db="EMBL/GenBank/DDBJ databases">
        <title>Lysinibacillus sp. YLB-03 draft genome sequence.</title>
        <authorList>
            <person name="Yu L."/>
        </authorList>
    </citation>
    <scope>NUCLEOTIDE SEQUENCE [LARGE SCALE GENOMIC DNA]</scope>
    <source>
        <strain evidence="3 4">YLB-03</strain>
    </source>
</reference>
<dbReference type="GO" id="GO:0019622">
    <property type="term" value="P:3-(3-hydroxy)phenylpropionate catabolic process"/>
    <property type="evidence" value="ECO:0007669"/>
    <property type="project" value="TreeGrafter"/>
</dbReference>
<sequence length="534" mass="60223">MENEIFDVVQIGYGPVGQTMAALLGKAGHNVAVFERWPETFNLPRAATFDHEIMRIFQDIGFAEKLEEKLVPVRNYLWVNGNRDVLLRIPYGGVDISGWENGYLMYQPEVEQALDETVKSYPTVEVNQGWVAENFIELDDYVEVTLRKGVVHAPGQWAPTNETRTVRARYLIGADGANSFTRNKLGIQSDNLGFESDFLVVDILPNDPLILSHLPEAYQVCDPKRPTTVISRLGTQHIRFEFMLLPGETKEELLDDEKIKSLLREWISPEQGTLIRKAVYRFSSNIAQTWQKDNIFLIGDAAHVTPPFMGQGMCTGIRDAKNLAWKLDLVLRNEAEKSLLESYTVERYDHCKGLVQMAIQLGKIICISDEKEVEARDQAFLSGNVPPFPDMPILTKGILHNNLNHEISSPVGELSLQGFVKYQGNVGRFDDVVTQGWTIISPKTDPRSVLSDSQIAQLEQIGMSFVHVSGEDNNNVVYDLHGKYEDYFNKRGVEAVIVRPDFYNFAAVTSLADLSSVVDDLLFQLHIKNSETII</sequence>
<dbReference type="EMBL" id="QWEI01000002">
    <property type="protein sequence ID" value="RHW38347.1"/>
    <property type="molecule type" value="Genomic_DNA"/>
</dbReference>
<dbReference type="PANTHER" id="PTHR43476:SF3">
    <property type="entry name" value="FAD-BINDING MONOOXYGENASE"/>
    <property type="match status" value="1"/>
</dbReference>
<dbReference type="Gene3D" id="3.30.9.10">
    <property type="entry name" value="D-Amino Acid Oxidase, subunit A, domain 2"/>
    <property type="match status" value="1"/>
</dbReference>
<evidence type="ECO:0000313" key="4">
    <source>
        <dbReference type="Proteomes" id="UP000265692"/>
    </source>
</evidence>
<dbReference type="GO" id="GO:0008688">
    <property type="term" value="F:3-(3-hydroxyphenyl)propionate hydroxylase activity"/>
    <property type="evidence" value="ECO:0007669"/>
    <property type="project" value="TreeGrafter"/>
</dbReference>
<dbReference type="RefSeq" id="WP_118875381.1">
    <property type="nucleotide sequence ID" value="NZ_QWEI01000002.1"/>
</dbReference>
<protein>
    <submittedName>
        <fullName evidence="3">Bifunctional 3-(3-hydroxy-phenyl)propionate/3-hydroxycinnamic acid hydroxylase</fullName>
    </submittedName>
</protein>
<keyword evidence="1" id="KW-0560">Oxidoreductase</keyword>
<keyword evidence="4" id="KW-1185">Reference proteome</keyword>
<evidence type="ECO:0000256" key="1">
    <source>
        <dbReference type="ARBA" id="ARBA00023002"/>
    </source>
</evidence>
<dbReference type="SUPFAM" id="SSF51905">
    <property type="entry name" value="FAD/NAD(P)-binding domain"/>
    <property type="match status" value="1"/>
</dbReference>